<sequence length="67" mass="7612">MTKTVALFDHDGPWTEEEYLALGESGNLHLHRRQGRHYVEQSVTKAGESLQLTEPVKATIRPEELLP</sequence>
<gene>
    <name evidence="1" type="ORF">GA0070614_2335</name>
</gene>
<proteinExistence type="predicted"/>
<reference evidence="2" key="1">
    <citation type="submission" date="2016-06" db="EMBL/GenBank/DDBJ databases">
        <authorList>
            <person name="Varghese N."/>
            <person name="Submissions Spin"/>
        </authorList>
    </citation>
    <scope>NUCLEOTIDE SEQUENCE [LARGE SCALE GENOMIC DNA]</scope>
    <source>
        <strain evidence="2">DSM 45161</strain>
    </source>
</reference>
<evidence type="ECO:0000313" key="1">
    <source>
        <dbReference type="EMBL" id="SCG54136.1"/>
    </source>
</evidence>
<dbReference type="Proteomes" id="UP000198215">
    <property type="component" value="Chromosome I"/>
</dbReference>
<name>A0A1C5I8L4_9ACTN</name>
<evidence type="ECO:0000313" key="2">
    <source>
        <dbReference type="Proteomes" id="UP000198215"/>
    </source>
</evidence>
<dbReference type="EMBL" id="LT607753">
    <property type="protein sequence ID" value="SCG54136.1"/>
    <property type="molecule type" value="Genomic_DNA"/>
</dbReference>
<accession>A0A1C5I8L4</accession>
<dbReference type="AlphaFoldDB" id="A0A1C5I8L4"/>
<protein>
    <submittedName>
        <fullName evidence="1">Uncharacterized protein</fullName>
    </submittedName>
</protein>
<keyword evidence="2" id="KW-1185">Reference proteome</keyword>
<organism evidence="1 2">
    <name type="scientific">Micromonospora coxensis</name>
    <dbReference type="NCBI Taxonomy" id="356852"/>
    <lineage>
        <taxon>Bacteria</taxon>
        <taxon>Bacillati</taxon>
        <taxon>Actinomycetota</taxon>
        <taxon>Actinomycetes</taxon>
        <taxon>Micromonosporales</taxon>
        <taxon>Micromonosporaceae</taxon>
        <taxon>Micromonospora</taxon>
    </lineage>
</organism>